<evidence type="ECO:0000313" key="3">
    <source>
        <dbReference type="Proteomes" id="UP000067626"/>
    </source>
</evidence>
<organism evidence="2 3">
    <name type="scientific">Chondromyces crocatus</name>
    <dbReference type="NCBI Taxonomy" id="52"/>
    <lineage>
        <taxon>Bacteria</taxon>
        <taxon>Pseudomonadati</taxon>
        <taxon>Myxococcota</taxon>
        <taxon>Polyangia</taxon>
        <taxon>Polyangiales</taxon>
        <taxon>Polyangiaceae</taxon>
        <taxon>Chondromyces</taxon>
    </lineage>
</organism>
<dbReference type="Proteomes" id="UP000067626">
    <property type="component" value="Chromosome"/>
</dbReference>
<evidence type="ECO:0000313" key="2">
    <source>
        <dbReference type="EMBL" id="AKT40197.1"/>
    </source>
</evidence>
<dbReference type="InterPro" id="IPR004843">
    <property type="entry name" value="Calcineurin-like_PHP"/>
</dbReference>
<dbReference type="SUPFAM" id="SSF56300">
    <property type="entry name" value="Metallo-dependent phosphatases"/>
    <property type="match status" value="1"/>
</dbReference>
<proteinExistence type="predicted"/>
<dbReference type="GO" id="GO:0016787">
    <property type="term" value="F:hydrolase activity"/>
    <property type="evidence" value="ECO:0007669"/>
    <property type="project" value="InterPro"/>
</dbReference>
<reference evidence="2 3" key="1">
    <citation type="submission" date="2015-07" db="EMBL/GenBank/DDBJ databases">
        <title>Genome analysis of myxobacterium Chondromyces crocatus Cm c5 reveals a high potential for natural compound synthesis and the genetic basis for the loss of fruiting body formation.</title>
        <authorList>
            <person name="Zaburannyi N."/>
            <person name="Bunk B."/>
            <person name="Maier J."/>
            <person name="Overmann J."/>
            <person name="Mueller R."/>
        </authorList>
    </citation>
    <scope>NUCLEOTIDE SEQUENCE [LARGE SCALE GENOMIC DNA]</scope>
    <source>
        <strain evidence="2 3">Cm c5</strain>
    </source>
</reference>
<dbReference type="KEGG" id="ccro:CMC5_043500"/>
<dbReference type="EMBL" id="CP012159">
    <property type="protein sequence ID" value="AKT40197.1"/>
    <property type="molecule type" value="Genomic_DNA"/>
</dbReference>
<protein>
    <recommendedName>
        <fullName evidence="1">Calcineurin-like phosphoesterase domain-containing protein</fullName>
    </recommendedName>
</protein>
<feature type="domain" description="Calcineurin-like phosphoesterase" evidence="1">
    <location>
        <begin position="16"/>
        <end position="226"/>
    </location>
</feature>
<name>A0A0K1EHP2_CHOCO</name>
<dbReference type="Pfam" id="PF00149">
    <property type="entry name" value="Metallophos"/>
    <property type="match status" value="1"/>
</dbReference>
<accession>A0A0K1EHP2</accession>
<dbReference type="InterPro" id="IPR029052">
    <property type="entry name" value="Metallo-depent_PP-like"/>
</dbReference>
<sequence length="289" mass="32248">MLPAVRRVVVLPERGKLIVATDLQGNVADFDRVAEIYEEAARKRDGAVLVITGDLVHGPELSEAQWPDYLGSYYLGDSGTVLERARLLAERHPGRVHYLLGNHEHAHVGGPVVSKFFPDEARRLEDLLGYEGTQAMREWLCTWPFVALAPRANLVMLHAAPHARIESRNDLERLPLDGFFDVPLEEMANRGALGALLWARTTSTERARSFLRAIDPNARVAIYGHDVARNGYAIDREPLLCISTSFGCFDGDKLYLEWDLDEPADSAADVARRGLRPLYPAAPPVYRID</sequence>
<evidence type="ECO:0000259" key="1">
    <source>
        <dbReference type="Pfam" id="PF00149"/>
    </source>
</evidence>
<gene>
    <name evidence="2" type="ORF">CMC5_043500</name>
</gene>
<dbReference type="Gene3D" id="3.60.21.10">
    <property type="match status" value="1"/>
</dbReference>
<dbReference type="STRING" id="52.CMC5_043500"/>
<keyword evidence="3" id="KW-1185">Reference proteome</keyword>
<dbReference type="AlphaFoldDB" id="A0A0K1EHP2"/>